<gene>
    <name evidence="1" type="ORF">B9G39_29880</name>
</gene>
<keyword evidence="2" id="KW-1185">Reference proteome</keyword>
<reference evidence="1 2" key="1">
    <citation type="submission" date="2017-04" db="EMBL/GenBank/DDBJ databases">
        <title>Draft genome sequence of Zooshikella ganghwensis VG4 isolated from Red Sea sediments.</title>
        <authorList>
            <person name="Rehman Z."/>
            <person name="Alam I."/>
            <person name="Kamau A."/>
            <person name="Bajic V."/>
            <person name="Leiknes T."/>
        </authorList>
    </citation>
    <scope>NUCLEOTIDE SEQUENCE [LARGE SCALE GENOMIC DNA]</scope>
    <source>
        <strain evidence="1 2">VG4</strain>
    </source>
</reference>
<dbReference type="AlphaFoldDB" id="A0A4P9VFV6"/>
<dbReference type="EMBL" id="NDXW01000012">
    <property type="protein sequence ID" value="RDH41209.1"/>
    <property type="molecule type" value="Genomic_DNA"/>
</dbReference>
<evidence type="ECO:0000313" key="2">
    <source>
        <dbReference type="Proteomes" id="UP000257039"/>
    </source>
</evidence>
<sequence length="114" mass="12806">MMIYKGYIASVRYDEEAEVLHGEITNTRDVITFEAENAKDLKTEMQRSIDAHIAFCKSIGREPSKPFSGEFLVRTTPEHHGVFMSAAKASGLSLNKWVDQVLMKEAAKDNPIIC</sequence>
<protein>
    <submittedName>
        <fullName evidence="1">Type II toxin-antitoxin system HicB family antitoxin</fullName>
    </submittedName>
</protein>
<comment type="caution">
    <text evidence="1">The sequence shown here is derived from an EMBL/GenBank/DDBJ whole genome shotgun (WGS) entry which is preliminary data.</text>
</comment>
<dbReference type="RefSeq" id="WP_094790067.1">
    <property type="nucleotide sequence ID" value="NZ_NDXW01000012.1"/>
</dbReference>
<accession>A0A4P9VFV6</accession>
<dbReference type="Proteomes" id="UP000257039">
    <property type="component" value="Unassembled WGS sequence"/>
</dbReference>
<name>A0A4P9VFV6_9GAMM</name>
<proteinExistence type="predicted"/>
<evidence type="ECO:0000313" key="1">
    <source>
        <dbReference type="EMBL" id="RDH41209.1"/>
    </source>
</evidence>
<dbReference type="InterPro" id="IPR008651">
    <property type="entry name" value="Uncharacterised_HicB"/>
</dbReference>
<dbReference type="SUPFAM" id="SSF143100">
    <property type="entry name" value="TTHA1013/TTHA0281-like"/>
    <property type="match status" value="1"/>
</dbReference>
<dbReference type="InterPro" id="IPR035069">
    <property type="entry name" value="TTHA1013/TTHA0281-like"/>
</dbReference>
<organism evidence="1 2">
    <name type="scientific">Zooshikella ganghwensis</name>
    <dbReference type="NCBI Taxonomy" id="202772"/>
    <lineage>
        <taxon>Bacteria</taxon>
        <taxon>Pseudomonadati</taxon>
        <taxon>Pseudomonadota</taxon>
        <taxon>Gammaproteobacteria</taxon>
        <taxon>Oceanospirillales</taxon>
        <taxon>Zooshikellaceae</taxon>
        <taxon>Zooshikella</taxon>
    </lineage>
</organism>
<dbReference type="Pfam" id="PF05534">
    <property type="entry name" value="HicB"/>
    <property type="match status" value="1"/>
</dbReference>